<dbReference type="GO" id="GO:0035965">
    <property type="term" value="P:cardiolipin acyl-chain remodeling"/>
    <property type="evidence" value="ECO:0007669"/>
    <property type="project" value="TreeGrafter"/>
</dbReference>
<evidence type="ECO:0000256" key="3">
    <source>
        <dbReference type="ARBA" id="ARBA00022679"/>
    </source>
</evidence>
<evidence type="ECO:0000256" key="10">
    <source>
        <dbReference type="ARBA" id="ARBA00024323"/>
    </source>
</evidence>
<dbReference type="SUPFAM" id="SSF69593">
    <property type="entry name" value="Glycerol-3-phosphate (1)-acyltransferase"/>
    <property type="match status" value="1"/>
</dbReference>
<sequence>MNKNFKMKEPYSTFKPVEVPLPYYVDHGKMILKTGTKPLWNFASWCIITSTVLVSKFFLKFCTSSYNVYNQEPFIKTLMDPNRTRPILTVANHLSTLDDPLLWGSIPFKNFLSRHRTRWTLGAQEICFTTPKLSNFFALGQVIPTIRGAGIYQPAMNFALERLNEGRWIHIFPEAKINQTTELIYFKWGIGRLIMESINPPIVIPIWHKGFEKVMPKERDHTWIPLFGKNIVIVYGDPIDFKDILINYRAGKTDEATNY</sequence>
<dbReference type="SMART" id="SM00563">
    <property type="entry name" value="PlsC"/>
    <property type="match status" value="1"/>
</dbReference>
<accession>A0A8H4ANZ3</accession>
<evidence type="ECO:0000256" key="11">
    <source>
        <dbReference type="ARBA" id="ARBA00047906"/>
    </source>
</evidence>
<comment type="similarity">
    <text evidence="2 12">Belongs to the taffazin family.</text>
</comment>
<keyword evidence="7" id="KW-0496">Mitochondrion</keyword>
<protein>
    <recommendedName>
        <fullName evidence="12">Tafazzin family protein</fullName>
    </recommendedName>
</protein>
<feature type="domain" description="Phospholipid/glycerol acyltransferase" evidence="13">
    <location>
        <begin position="87"/>
        <end position="211"/>
    </location>
</feature>
<dbReference type="PANTHER" id="PTHR12497">
    <property type="entry name" value="TAZ PROTEIN TAFAZZIN"/>
    <property type="match status" value="1"/>
</dbReference>
<evidence type="ECO:0000259" key="13">
    <source>
        <dbReference type="SMART" id="SM00563"/>
    </source>
</evidence>
<evidence type="ECO:0000256" key="7">
    <source>
        <dbReference type="ARBA" id="ARBA00023128"/>
    </source>
</evidence>
<comment type="subcellular location">
    <subcellularLocation>
        <location evidence="1">Mitochondrion inner membrane</location>
        <topology evidence="1">Peripheral membrane protein</topology>
        <orientation evidence="1">Intermembrane side</orientation>
    </subcellularLocation>
    <subcellularLocation>
        <location evidence="10">Mitochondrion outer membrane</location>
        <topology evidence="10">Peripheral membrane protein</topology>
        <orientation evidence="10">Intermembrane side</orientation>
    </subcellularLocation>
</comment>
<dbReference type="EMBL" id="WTPW01000375">
    <property type="protein sequence ID" value="KAF0517731.1"/>
    <property type="molecule type" value="Genomic_DNA"/>
</dbReference>
<keyword evidence="9 14" id="KW-0012">Acyltransferase</keyword>
<keyword evidence="4" id="KW-1000">Mitochondrion outer membrane</keyword>
<dbReference type="InterPro" id="IPR002123">
    <property type="entry name" value="Plipid/glycerol_acylTrfase"/>
</dbReference>
<evidence type="ECO:0000256" key="5">
    <source>
        <dbReference type="ARBA" id="ARBA00022792"/>
    </source>
</evidence>
<name>A0A8H4ANZ3_GIGMA</name>
<comment type="catalytic activity">
    <reaction evidence="11">
        <text>1'-[1,2-diacyl-sn-glycero-3-phospho],3'-[1-acyl-sn-glycero-3-phospho]-glycerol + a 1,2-diacyl-sn-glycero-3-phosphocholine = a cardiolipin + a 1-acyl-sn-glycero-3-phosphocholine</text>
        <dbReference type="Rhea" id="RHEA:33731"/>
        <dbReference type="ChEBI" id="CHEBI:57643"/>
        <dbReference type="ChEBI" id="CHEBI:58168"/>
        <dbReference type="ChEBI" id="CHEBI:62237"/>
        <dbReference type="ChEBI" id="CHEBI:64743"/>
    </reaction>
    <physiologicalReaction direction="left-to-right" evidence="11">
        <dbReference type="Rhea" id="RHEA:33732"/>
    </physiologicalReaction>
    <physiologicalReaction direction="right-to-left" evidence="11">
        <dbReference type="Rhea" id="RHEA:33733"/>
    </physiologicalReaction>
</comment>
<dbReference type="PRINTS" id="PR00979">
    <property type="entry name" value="TAFAZZIN"/>
</dbReference>
<evidence type="ECO:0000256" key="8">
    <source>
        <dbReference type="ARBA" id="ARBA00023136"/>
    </source>
</evidence>
<dbReference type="AlphaFoldDB" id="A0A8H4ANZ3"/>
<dbReference type="GO" id="GO:0007007">
    <property type="term" value="P:inner mitochondrial membrane organization"/>
    <property type="evidence" value="ECO:0007669"/>
    <property type="project" value="TreeGrafter"/>
</dbReference>
<dbReference type="Proteomes" id="UP000439903">
    <property type="component" value="Unassembled WGS sequence"/>
</dbReference>
<dbReference type="CDD" id="cd07989">
    <property type="entry name" value="LPLAT_AGPAT-like"/>
    <property type="match status" value="1"/>
</dbReference>
<keyword evidence="15" id="KW-1185">Reference proteome</keyword>
<organism evidence="14 15">
    <name type="scientific">Gigaspora margarita</name>
    <dbReference type="NCBI Taxonomy" id="4874"/>
    <lineage>
        <taxon>Eukaryota</taxon>
        <taxon>Fungi</taxon>
        <taxon>Fungi incertae sedis</taxon>
        <taxon>Mucoromycota</taxon>
        <taxon>Glomeromycotina</taxon>
        <taxon>Glomeromycetes</taxon>
        <taxon>Diversisporales</taxon>
        <taxon>Gigasporaceae</taxon>
        <taxon>Gigaspora</taxon>
    </lineage>
</organism>
<reference evidence="14 15" key="1">
    <citation type="journal article" date="2019" name="Environ. Microbiol.">
        <title>At the nexus of three kingdoms: the genome of the mycorrhizal fungus Gigaspora margarita provides insights into plant, endobacterial and fungal interactions.</title>
        <authorList>
            <person name="Venice F."/>
            <person name="Ghignone S."/>
            <person name="Salvioli di Fossalunga A."/>
            <person name="Amselem J."/>
            <person name="Novero M."/>
            <person name="Xianan X."/>
            <person name="Sedzielewska Toro K."/>
            <person name="Morin E."/>
            <person name="Lipzen A."/>
            <person name="Grigoriev I.V."/>
            <person name="Henrissat B."/>
            <person name="Martin F.M."/>
            <person name="Bonfante P."/>
        </authorList>
    </citation>
    <scope>NUCLEOTIDE SEQUENCE [LARGE SCALE GENOMIC DNA]</scope>
    <source>
        <strain evidence="14 15">BEG34</strain>
    </source>
</reference>
<dbReference type="GO" id="GO:0047184">
    <property type="term" value="F:1-acylglycerophosphocholine O-acyltransferase activity"/>
    <property type="evidence" value="ECO:0007669"/>
    <property type="project" value="TreeGrafter"/>
</dbReference>
<evidence type="ECO:0000256" key="6">
    <source>
        <dbReference type="ARBA" id="ARBA00023098"/>
    </source>
</evidence>
<evidence type="ECO:0000256" key="2">
    <source>
        <dbReference type="ARBA" id="ARBA00010524"/>
    </source>
</evidence>
<keyword evidence="6" id="KW-0443">Lipid metabolism</keyword>
<evidence type="ECO:0000256" key="1">
    <source>
        <dbReference type="ARBA" id="ARBA00004137"/>
    </source>
</evidence>
<dbReference type="PANTHER" id="PTHR12497:SF0">
    <property type="entry name" value="TAFAZZIN"/>
    <property type="match status" value="1"/>
</dbReference>
<proteinExistence type="inferred from homology"/>
<evidence type="ECO:0000256" key="12">
    <source>
        <dbReference type="RuleBase" id="RU365062"/>
    </source>
</evidence>
<comment type="caution">
    <text evidence="14">The sequence shown here is derived from an EMBL/GenBank/DDBJ whole genome shotgun (WGS) entry which is preliminary data.</text>
</comment>
<dbReference type="Pfam" id="PF01553">
    <property type="entry name" value="Acyltransferase"/>
    <property type="match status" value="1"/>
</dbReference>
<keyword evidence="3 14" id="KW-0808">Transferase</keyword>
<gene>
    <name evidence="14" type="ORF">F8M41_016871</name>
</gene>
<dbReference type="GO" id="GO:0005741">
    <property type="term" value="C:mitochondrial outer membrane"/>
    <property type="evidence" value="ECO:0007669"/>
    <property type="project" value="UniProtKB-SubCell"/>
</dbReference>
<dbReference type="OrthoDB" id="193467at2759"/>
<keyword evidence="5" id="KW-0999">Mitochondrion inner membrane</keyword>
<evidence type="ECO:0000256" key="4">
    <source>
        <dbReference type="ARBA" id="ARBA00022787"/>
    </source>
</evidence>
<dbReference type="GO" id="GO:0005743">
    <property type="term" value="C:mitochondrial inner membrane"/>
    <property type="evidence" value="ECO:0007669"/>
    <property type="project" value="UniProtKB-SubCell"/>
</dbReference>
<evidence type="ECO:0000256" key="9">
    <source>
        <dbReference type="ARBA" id="ARBA00023315"/>
    </source>
</evidence>
<evidence type="ECO:0000313" key="15">
    <source>
        <dbReference type="Proteomes" id="UP000439903"/>
    </source>
</evidence>
<dbReference type="InterPro" id="IPR000872">
    <property type="entry name" value="Tafazzin"/>
</dbReference>
<keyword evidence="8" id="KW-0472">Membrane</keyword>
<evidence type="ECO:0000313" key="14">
    <source>
        <dbReference type="EMBL" id="KAF0517731.1"/>
    </source>
</evidence>